<dbReference type="SUPFAM" id="SSF160519">
    <property type="entry name" value="BB2672-like"/>
    <property type="match status" value="1"/>
</dbReference>
<dbReference type="InterPro" id="IPR009569">
    <property type="entry name" value="AA_synth_put"/>
</dbReference>
<sequence>MSLSVRKVHVARELIYREGGRSIEPEPWRTCVVAAVVKNPWFGLGYVEDLDPLVRECAPAVAEVIVPRLLEELGGAERIEAYGKAALGGDGAAVEHSAALIQTLRFGNVLRDLAGGETYMSSTCKRGAVAGVLTVPMIHKNDPSHRGHNVTASVVVPDAPRGDEILVAVAGASGARPFFRQTGP</sequence>
<dbReference type="Pfam" id="PF06684">
    <property type="entry name" value="AA_synth"/>
    <property type="match status" value="1"/>
</dbReference>
<accession>A0ABU0ZVS7</accession>
<organism evidence="1 2">
    <name type="scientific">Phytohabitans maris</name>
    <dbReference type="NCBI Taxonomy" id="3071409"/>
    <lineage>
        <taxon>Bacteria</taxon>
        <taxon>Bacillati</taxon>
        <taxon>Actinomycetota</taxon>
        <taxon>Actinomycetes</taxon>
        <taxon>Micromonosporales</taxon>
        <taxon>Micromonosporaceae</taxon>
    </lineage>
</organism>
<keyword evidence="2" id="KW-1185">Reference proteome</keyword>
<comment type="caution">
    <text evidence="1">The sequence shown here is derived from an EMBL/GenBank/DDBJ whole genome shotgun (WGS) entry which is preliminary data.</text>
</comment>
<dbReference type="RefSeq" id="WP_308718351.1">
    <property type="nucleotide sequence ID" value="NZ_JAVHUY010000071.1"/>
</dbReference>
<dbReference type="InterPro" id="IPR035936">
    <property type="entry name" value="BB2672"/>
</dbReference>
<proteinExistence type="predicted"/>
<name>A0ABU0ZVS7_9ACTN</name>
<gene>
    <name evidence="1" type="ORF">RB614_42220</name>
</gene>
<reference evidence="1 2" key="1">
    <citation type="submission" date="2023-08" db="EMBL/GenBank/DDBJ databases">
        <title>Phytohabitans sansha sp. nov., isolated from marine sediment.</title>
        <authorList>
            <person name="Zhao Y."/>
            <person name="Yi K."/>
        </authorList>
    </citation>
    <scope>NUCLEOTIDE SEQUENCE [LARGE SCALE GENOMIC DNA]</scope>
    <source>
        <strain evidence="1 2">ZYX-F-186</strain>
    </source>
</reference>
<protein>
    <submittedName>
        <fullName evidence="1">Amino acid synthesis family protein</fullName>
    </submittedName>
</protein>
<dbReference type="Proteomes" id="UP001230908">
    <property type="component" value="Unassembled WGS sequence"/>
</dbReference>
<dbReference type="EMBL" id="JAVHUY010000071">
    <property type="protein sequence ID" value="MDQ7911126.1"/>
    <property type="molecule type" value="Genomic_DNA"/>
</dbReference>
<dbReference type="Gene3D" id="3.30.1330.110">
    <property type="entry name" value="BB2672"/>
    <property type="match status" value="1"/>
</dbReference>
<evidence type="ECO:0000313" key="1">
    <source>
        <dbReference type="EMBL" id="MDQ7911126.1"/>
    </source>
</evidence>
<evidence type="ECO:0000313" key="2">
    <source>
        <dbReference type="Proteomes" id="UP001230908"/>
    </source>
</evidence>